<organism evidence="5">
    <name type="scientific">uncultured Bacillota bacterium</name>
    <dbReference type="NCBI Taxonomy" id="344338"/>
    <lineage>
        <taxon>Bacteria</taxon>
        <taxon>Bacillati</taxon>
        <taxon>Bacillota</taxon>
        <taxon>environmental samples</taxon>
    </lineage>
</organism>
<sequence>MKDTHYLEFETKLKDVPDGELIVEYHYDIKNHKPTITKNLKSQLNGKGKIKIFTVLPGIEIAFNQIYADKICCQHNENNSVLEINHCRIGRIGWDMKEGTSVYLGSGDISLHTLDCCAKSEMYFPLGYCEGVTISVDLNVLDKNKTDILEEANIDCLQIYKTLCPDGKPIAIPSNNKIDNVFSAVYDVELNVCLPYYKLKVQEILVFLSLISNSQMHEVNQYYSQQTELIREIHNLLIQNLDKRFTIEELSKKYLINTSSLKSTFKAVYGLPISAYVKEYRIKKAMELLQNTTDSISEIANVVGYKTQSKFTQAFKDTTNILPTEYRKLYHIK</sequence>
<feature type="domain" description="HTH araC/xylS-type" evidence="4">
    <location>
        <begin position="231"/>
        <end position="329"/>
    </location>
</feature>
<accession>A0A650EMT4</accession>
<reference evidence="5" key="1">
    <citation type="journal article" date="2020" name="J. ISSAAS">
        <title>Lactobacilli and other gastrointestinal microbiota of Peromyscus leucopus, reservoir host for agents of Lyme disease and other zoonoses in North America.</title>
        <authorList>
            <person name="Milovic A."/>
            <person name="Bassam K."/>
            <person name="Shao H."/>
            <person name="Chatzistamou I."/>
            <person name="Tufts D.M."/>
            <person name="Diuk-Wasser M."/>
            <person name="Barbour A.G."/>
        </authorList>
    </citation>
    <scope>NUCLEOTIDE SEQUENCE</scope>
    <source>
        <strain evidence="5">LL40</strain>
    </source>
</reference>
<evidence type="ECO:0000256" key="2">
    <source>
        <dbReference type="ARBA" id="ARBA00023125"/>
    </source>
</evidence>
<keyword evidence="2" id="KW-0238">DNA-binding</keyword>
<dbReference type="Gene3D" id="1.10.10.60">
    <property type="entry name" value="Homeodomain-like"/>
    <property type="match status" value="2"/>
</dbReference>
<dbReference type="GO" id="GO:0043565">
    <property type="term" value="F:sequence-specific DNA binding"/>
    <property type="evidence" value="ECO:0007669"/>
    <property type="project" value="InterPro"/>
</dbReference>
<dbReference type="SMART" id="SM00342">
    <property type="entry name" value="HTH_ARAC"/>
    <property type="match status" value="1"/>
</dbReference>
<dbReference type="PROSITE" id="PS01124">
    <property type="entry name" value="HTH_ARAC_FAMILY_2"/>
    <property type="match status" value="1"/>
</dbReference>
<evidence type="ECO:0000256" key="3">
    <source>
        <dbReference type="ARBA" id="ARBA00023163"/>
    </source>
</evidence>
<dbReference type="Pfam" id="PF12833">
    <property type="entry name" value="HTH_18"/>
    <property type="match status" value="1"/>
</dbReference>
<dbReference type="PANTHER" id="PTHR47893">
    <property type="entry name" value="REGULATORY PROTEIN PCHR"/>
    <property type="match status" value="1"/>
</dbReference>
<dbReference type="PROSITE" id="PS00041">
    <property type="entry name" value="HTH_ARAC_FAMILY_1"/>
    <property type="match status" value="1"/>
</dbReference>
<dbReference type="GO" id="GO:0003700">
    <property type="term" value="F:DNA-binding transcription factor activity"/>
    <property type="evidence" value="ECO:0007669"/>
    <property type="project" value="InterPro"/>
</dbReference>
<dbReference type="PRINTS" id="PR00032">
    <property type="entry name" value="HTHARAC"/>
</dbReference>
<dbReference type="InterPro" id="IPR018062">
    <property type="entry name" value="HTH_AraC-typ_CS"/>
</dbReference>
<keyword evidence="3" id="KW-0804">Transcription</keyword>
<evidence type="ECO:0000256" key="1">
    <source>
        <dbReference type="ARBA" id="ARBA00023015"/>
    </source>
</evidence>
<dbReference type="PANTHER" id="PTHR47893:SF1">
    <property type="entry name" value="REGULATORY PROTEIN PCHR"/>
    <property type="match status" value="1"/>
</dbReference>
<evidence type="ECO:0000313" key="5">
    <source>
        <dbReference type="EMBL" id="QGT51167.1"/>
    </source>
</evidence>
<gene>
    <name evidence="5" type="ORF">Firmicute1046_2430</name>
</gene>
<protein>
    <recommendedName>
        <fullName evidence="4">HTH araC/xylS-type domain-containing protein</fullName>
    </recommendedName>
</protein>
<name>A0A650EMT4_9FIRM</name>
<dbReference type="InterPro" id="IPR009057">
    <property type="entry name" value="Homeodomain-like_sf"/>
</dbReference>
<dbReference type="InterPro" id="IPR018060">
    <property type="entry name" value="HTH_AraC"/>
</dbReference>
<dbReference type="InterPro" id="IPR020449">
    <property type="entry name" value="Tscrpt_reg_AraC-type_HTH"/>
</dbReference>
<keyword evidence="1" id="KW-0805">Transcription regulation</keyword>
<evidence type="ECO:0000259" key="4">
    <source>
        <dbReference type="PROSITE" id="PS01124"/>
    </source>
</evidence>
<dbReference type="SUPFAM" id="SSF46689">
    <property type="entry name" value="Homeodomain-like"/>
    <property type="match status" value="1"/>
</dbReference>
<proteinExistence type="predicted"/>
<dbReference type="EMBL" id="MN577573">
    <property type="protein sequence ID" value="QGT51167.1"/>
    <property type="molecule type" value="Genomic_DNA"/>
</dbReference>
<dbReference type="AlphaFoldDB" id="A0A650EMT4"/>
<dbReference type="InterPro" id="IPR053142">
    <property type="entry name" value="PchR_regulatory_protein"/>
</dbReference>